<dbReference type="Pfam" id="PF05594">
    <property type="entry name" value="Fil_haemagg"/>
    <property type="match status" value="6"/>
</dbReference>
<name>A0A1D2QLW5_9GAMM</name>
<dbReference type="NCBIfam" id="TIGR01731">
    <property type="entry name" value="fil_hemag_20aa"/>
    <property type="match status" value="9"/>
</dbReference>
<evidence type="ECO:0000313" key="2">
    <source>
        <dbReference type="EMBL" id="ODS22571.1"/>
    </source>
</evidence>
<gene>
    <name evidence="2" type="ORF">AB835_13440</name>
</gene>
<dbReference type="InterPro" id="IPR008619">
    <property type="entry name" value="Filamentous_hemagglutn_rpt"/>
</dbReference>
<dbReference type="EMBL" id="MDLC01000067">
    <property type="protein sequence ID" value="ODS22571.1"/>
    <property type="molecule type" value="Genomic_DNA"/>
</dbReference>
<organism evidence="2 3">
    <name type="scientific">Candidatus Endobugula sertula</name>
    <name type="common">Bugula neritina bacterial symbiont</name>
    <dbReference type="NCBI Taxonomy" id="62101"/>
    <lineage>
        <taxon>Bacteria</taxon>
        <taxon>Pseudomonadati</taxon>
        <taxon>Pseudomonadota</taxon>
        <taxon>Gammaproteobacteria</taxon>
        <taxon>Cellvibrionales</taxon>
        <taxon>Cellvibrionaceae</taxon>
        <taxon>Candidatus Endobugula</taxon>
    </lineage>
</organism>
<accession>A0A1D2QLW5</accession>
<feature type="compositionally biased region" description="Polar residues" evidence="1">
    <location>
        <begin position="710"/>
        <end position="721"/>
    </location>
</feature>
<dbReference type="InterPro" id="IPR010069">
    <property type="entry name" value="CdiA_FHA1_rpt"/>
</dbReference>
<comment type="caution">
    <text evidence="2">The sequence shown here is derived from an EMBL/GenBank/DDBJ whole genome shotgun (WGS) entry which is preliminary data.</text>
</comment>
<evidence type="ECO:0000313" key="3">
    <source>
        <dbReference type="Proteomes" id="UP000242502"/>
    </source>
</evidence>
<dbReference type="Proteomes" id="UP000242502">
    <property type="component" value="Unassembled WGS sequence"/>
</dbReference>
<evidence type="ECO:0000256" key="1">
    <source>
        <dbReference type="SAM" id="MobiDB-lite"/>
    </source>
</evidence>
<feature type="region of interest" description="Disordered" evidence="1">
    <location>
        <begin position="698"/>
        <end position="721"/>
    </location>
</feature>
<protein>
    <submittedName>
        <fullName evidence="2">Uncharacterized protein</fullName>
    </submittedName>
</protein>
<proteinExistence type="predicted"/>
<feature type="region of interest" description="Disordered" evidence="1">
    <location>
        <begin position="575"/>
        <end position="595"/>
    </location>
</feature>
<dbReference type="STRING" id="62101.AB835_13440"/>
<reference evidence="2 3" key="1">
    <citation type="journal article" date="2016" name="Appl. Environ. Microbiol.">
        <title>Lack of Overt Genome Reduction in the Bryostatin-Producing Bryozoan Symbiont "Candidatus Endobugula sertula".</title>
        <authorList>
            <person name="Miller I.J."/>
            <person name="Vanee N."/>
            <person name="Fong S.S."/>
            <person name="Lim-Fong G.E."/>
            <person name="Kwan J.C."/>
        </authorList>
    </citation>
    <scope>NUCLEOTIDE SEQUENCE [LARGE SCALE GENOMIC DNA]</scope>
    <source>
        <strain evidence="2">AB1-4</strain>
    </source>
</reference>
<sequence>MTTADSLNNTHGDINSRGNLSTTSNQLNNHQGKMQALGDIQINTRGYEINNTDSGSDGGLLATGSITLNTGRVNNDAGYIGASDDINIHSSDTVSNQYSGTLLSLRNMTINGISLDNRDSQIQAAGDIDVNVGSGQVNNEGGLLRSNSALTVNAASISNHNTQTTDQGIEAQHVILNSNTIDNTSGQIIADDLTIRGQGTVTNNKGLLSASKTLDVGDTASHKTQAISNTEGKLVAGQQLKLNSFNLIGQGKVLSQGTMNVNLSGDYTHVNDVIANDDLIFALSGHLNNQALLMASGDLNIIAASLYNAANAELSGTNTNLTISGDFTNDGLIDGGNTSIDTHRLFNESTGRIYGDHISIEADELYNRQASGKSAVIAARQELDLGVGTLDNRDHSLILSLGDMSIRGAISGGQATGTASHITNASATIEAEGGLEIHADRLDNLNLDFQIGEQTSSQQVTAYSINGYGSTHYDESATAYRYQDEVSFARTPSGSSSSFFQYDFTRTTSQPVVIKSDPGKILSGQSTLLTVDMVNNSNSQIIAGGDLSHSGVINNSSSTGTRKVSESGTYTEFWRQSARGHDRQKSRGGSYSGPTNLQRELKLLAVKENYHFGRGDEDPFAGIDYTVVEVHTEQRRDRDGYYEVSIIGYAYAPGDMNGSAQTSTVSLQTSVYRANTRTTQGFDINELSIDKVTQNVSSTNSAELSHRTVKPNNNSGAFKPSNNGVTFKLDNNNGVFKPSNNGVAFKLEIIVEPLNLVTTVESLAHYLQQSVLLRHRNVIRATLPSSPRRMGVIVLSMIHPRLRSLKW</sequence>
<dbReference type="AlphaFoldDB" id="A0A1D2QLW5"/>
<feature type="region of interest" description="Disordered" evidence="1">
    <location>
        <begin position="1"/>
        <end position="27"/>
    </location>
</feature>